<organism evidence="3 4">
    <name type="scientific">Perkinsus olseni</name>
    <name type="common">Perkinsus atlanticus</name>
    <dbReference type="NCBI Taxonomy" id="32597"/>
    <lineage>
        <taxon>Eukaryota</taxon>
        <taxon>Sar</taxon>
        <taxon>Alveolata</taxon>
        <taxon>Perkinsozoa</taxon>
        <taxon>Perkinsea</taxon>
        <taxon>Perkinsida</taxon>
        <taxon>Perkinsidae</taxon>
        <taxon>Perkinsus</taxon>
    </lineage>
</organism>
<dbReference type="InterPro" id="IPR036457">
    <property type="entry name" value="PPM-type-like_dom_sf"/>
</dbReference>
<reference evidence="3 4" key="1">
    <citation type="submission" date="2020-04" db="EMBL/GenBank/DDBJ databases">
        <title>Perkinsus olseni comparative genomics.</title>
        <authorList>
            <person name="Bogema D.R."/>
        </authorList>
    </citation>
    <scope>NUCLEOTIDE SEQUENCE [LARGE SCALE GENOMIC DNA]</scope>
    <source>
        <strain evidence="3">ATCC PRA-205</strain>
    </source>
</reference>
<evidence type="ECO:0000259" key="2">
    <source>
        <dbReference type="PROSITE" id="PS51746"/>
    </source>
</evidence>
<protein>
    <recommendedName>
        <fullName evidence="2">PPM-type phosphatase domain-containing protein</fullName>
    </recommendedName>
</protein>
<evidence type="ECO:0000313" key="4">
    <source>
        <dbReference type="Proteomes" id="UP000574390"/>
    </source>
</evidence>
<dbReference type="PANTHER" id="PTHR47992">
    <property type="entry name" value="PROTEIN PHOSPHATASE"/>
    <property type="match status" value="1"/>
</dbReference>
<feature type="region of interest" description="Disordered" evidence="1">
    <location>
        <begin position="474"/>
        <end position="577"/>
    </location>
</feature>
<dbReference type="Pfam" id="PF00481">
    <property type="entry name" value="PP2C"/>
    <property type="match status" value="1"/>
</dbReference>
<evidence type="ECO:0000256" key="1">
    <source>
        <dbReference type="SAM" id="MobiDB-lite"/>
    </source>
</evidence>
<dbReference type="InterPro" id="IPR015655">
    <property type="entry name" value="PP2C"/>
</dbReference>
<feature type="domain" description="PPM-type phosphatase" evidence="2">
    <location>
        <begin position="1"/>
        <end position="144"/>
    </location>
</feature>
<dbReference type="Pfam" id="PF08588">
    <property type="entry name" value="Duc1"/>
    <property type="match status" value="1"/>
</dbReference>
<gene>
    <name evidence="3" type="ORF">FOZ62_026558</name>
</gene>
<accession>A0A7J6U049</accession>
<name>A0A7J6U049_PEROL</name>
<dbReference type="InterPro" id="IPR001932">
    <property type="entry name" value="PPM-type_phosphatase-like_dom"/>
</dbReference>
<feature type="non-terminal residue" evidence="3">
    <location>
        <position position="577"/>
    </location>
</feature>
<dbReference type="InterPro" id="IPR013897">
    <property type="entry name" value="Duc1"/>
</dbReference>
<feature type="non-terminal residue" evidence="3">
    <location>
        <position position="1"/>
    </location>
</feature>
<comment type="caution">
    <text evidence="3">The sequence shown here is derived from an EMBL/GenBank/DDBJ whole genome shotgun (WGS) entry which is preliminary data.</text>
</comment>
<dbReference type="PROSITE" id="PS51746">
    <property type="entry name" value="PPM_2"/>
    <property type="match status" value="1"/>
</dbReference>
<dbReference type="AlphaFoldDB" id="A0A7J6U049"/>
<proteinExistence type="predicted"/>
<dbReference type="CDD" id="cd00143">
    <property type="entry name" value="PP2Cc"/>
    <property type="match status" value="1"/>
</dbReference>
<dbReference type="Gene3D" id="3.60.40.10">
    <property type="entry name" value="PPM-type phosphatase domain"/>
    <property type="match status" value="1"/>
</dbReference>
<dbReference type="EMBL" id="JABANM010003418">
    <property type="protein sequence ID" value="KAF4750903.1"/>
    <property type="molecule type" value="Genomic_DNA"/>
</dbReference>
<dbReference type="SUPFAM" id="SSF81606">
    <property type="entry name" value="PP2C-like"/>
    <property type="match status" value="1"/>
</dbReference>
<dbReference type="Proteomes" id="UP000574390">
    <property type="component" value="Unassembled WGS sequence"/>
</dbReference>
<feature type="compositionally biased region" description="Low complexity" evidence="1">
    <location>
        <begin position="474"/>
        <end position="483"/>
    </location>
</feature>
<evidence type="ECO:0000313" key="3">
    <source>
        <dbReference type="EMBL" id="KAF4750903.1"/>
    </source>
</evidence>
<dbReference type="GO" id="GO:0004722">
    <property type="term" value="F:protein serine/threonine phosphatase activity"/>
    <property type="evidence" value="ECO:0007669"/>
    <property type="project" value="InterPro"/>
</dbReference>
<sequence>AILVAPSGRLTRLTQDHRPTTNAAETDRVVNNGGVVLFGRVGGQLAVSRALGDWCLKNDGVISEPSVSVKREVVQGSIVVAASDGVWDVLGDEEVATFVSMHINEEDVAEKLALKHHILECSITAWSRAWSYYGRDIGGRVASSTNRAHHSSIRDMVFPPQGDISFDQHAGLYDVSRSSEDEESLRQLPPPSSRLGINTTTAIPIQNDNFIGELVVIHRPADEGGGEFPYSKFMSTCPRVRCELRWQGRFLEPPGENVYFGIEGYSPTPKLGFMANITARILMSISTRLAAARGSRLISNFPNTSQQGERTYFLFPLTSADTVIEHSSGGGSGDCDAVDIPDITSDRGIYGKVSSNHKFDTGHIYTFCYWSMFVDFVTWDLRNLPAISGTSLCTLLGPQPIHIVMRDDKGTCFMNILSAHKSFSQTWAHHLRRPRAPNHTLWVPFNATYSPMPVVPEHVSGGRRVVSIRRVLMSQQSPESQPTEPAPPAAAAPHPIEGGGSGVTSPGTPPQQVMGPNHSRPDFPKGDPSFAPYAAMYDLMSTKRDAEPSELPPEQSRIPIDATESFPINSDAFEGKI</sequence>